<keyword evidence="4" id="KW-0808">Transferase</keyword>
<keyword evidence="5" id="KW-0949">S-adenosyl-L-methionine</keyword>
<dbReference type="Proteomes" id="UP001174050">
    <property type="component" value="Unassembled WGS sequence"/>
</dbReference>
<dbReference type="NCBIfam" id="TIGR02469">
    <property type="entry name" value="CbiT"/>
    <property type="match status" value="1"/>
</dbReference>
<reference evidence="7" key="1">
    <citation type="submission" date="2023-06" db="EMBL/GenBank/DDBJ databases">
        <title>WGS-Sequencing of Streptomyces ficellus isolate 21 collected from sand in Gara Djebilet Iron Mine in Algeria.</title>
        <authorList>
            <person name="Zegers G.P."/>
            <person name="Gomez A."/>
            <person name="Gueddou A."/>
            <person name="Zahara A.F."/>
            <person name="Worth M."/>
            <person name="Sevigny J.L."/>
            <person name="Tisa L."/>
        </authorList>
    </citation>
    <scope>NUCLEOTIDE SEQUENCE</scope>
    <source>
        <strain evidence="7">AS11</strain>
    </source>
</reference>
<dbReference type="InterPro" id="IPR014777">
    <property type="entry name" value="4pyrrole_Mease_sub1"/>
</dbReference>
<dbReference type="RefSeq" id="WP_290115115.1">
    <property type="nucleotide sequence ID" value="NZ_JAUEPL010000059.1"/>
</dbReference>
<evidence type="ECO:0000259" key="6">
    <source>
        <dbReference type="Pfam" id="PF00590"/>
    </source>
</evidence>
<dbReference type="InterPro" id="IPR029063">
    <property type="entry name" value="SAM-dependent_MTases_sf"/>
</dbReference>
<proteinExistence type="predicted"/>
<evidence type="ECO:0000256" key="1">
    <source>
        <dbReference type="ARBA" id="ARBA00004953"/>
    </source>
</evidence>
<keyword evidence="3" id="KW-0489">Methyltransferase</keyword>
<name>A0ABT7ZE75_9ACTN</name>
<dbReference type="CDD" id="cd11644">
    <property type="entry name" value="Precorrin-6Y-MT"/>
    <property type="match status" value="1"/>
</dbReference>
<feature type="domain" description="Tetrapyrrole methylase" evidence="6">
    <location>
        <begin position="10"/>
        <end position="197"/>
    </location>
</feature>
<dbReference type="InterPro" id="IPR006365">
    <property type="entry name" value="Cbl_synth_CobL"/>
</dbReference>
<evidence type="ECO:0000313" key="7">
    <source>
        <dbReference type="EMBL" id="MDN3297721.1"/>
    </source>
</evidence>
<dbReference type="SUPFAM" id="SSF53790">
    <property type="entry name" value="Tetrapyrrole methylase"/>
    <property type="match status" value="1"/>
</dbReference>
<dbReference type="Pfam" id="PF01135">
    <property type="entry name" value="PCMT"/>
    <property type="match status" value="1"/>
</dbReference>
<comment type="caution">
    <text evidence="7">The sequence shown here is derived from an EMBL/GenBank/DDBJ whole genome shotgun (WGS) entry which is preliminary data.</text>
</comment>
<dbReference type="PANTHER" id="PTHR43182:SF1">
    <property type="entry name" value="COBALT-PRECORRIN-7 C(5)-METHYLTRANSFERASE"/>
    <property type="match status" value="1"/>
</dbReference>
<dbReference type="SUPFAM" id="SSF53335">
    <property type="entry name" value="S-adenosyl-L-methionine-dependent methyltransferases"/>
    <property type="match status" value="1"/>
</dbReference>
<evidence type="ECO:0000256" key="5">
    <source>
        <dbReference type="ARBA" id="ARBA00022691"/>
    </source>
</evidence>
<dbReference type="Gene3D" id="3.40.50.150">
    <property type="entry name" value="Vaccinia Virus protein VP39"/>
    <property type="match status" value="1"/>
</dbReference>
<sequence length="412" mass="42941">MTSPVSAPPVTVVGIGADGWAGLADTSRAALLAADVVIGGERQLSLLPPECGAERVAWPSPLRPAVPRLLSTHAGRRIAVLASGDPMFYGIGRALAETVGPERLHVLPYPSSVSYACARLGWPVEDTQTVTLVGRPLASLAAALHDGRRLLVLSAGAATPGEVAGLLRDRGFGPSRLDVLEQLGSARERRLTGTADDWPHLPGDPLNVIAVTCVRDPGALRLGAVPGLPDAAYENDGQLTKRHVRAATLAALAPAPGELLWDIGGGSGSIGIEWMRTHRTCRAIALERDPERAARITRNATALGVPSLRVVTAAAPAGLADLETPDAVFIGGGLTAPGLLDACWAALRPGGRLVANTVTLESEALLADRYRRHGGELVRLAVAHAVPVGGFTGWRQAMPVTQWSVTKQETEG</sequence>
<evidence type="ECO:0000256" key="3">
    <source>
        <dbReference type="ARBA" id="ARBA00022603"/>
    </source>
</evidence>
<dbReference type="InterPro" id="IPR012818">
    <property type="entry name" value="CbiE"/>
</dbReference>
<evidence type="ECO:0000313" key="8">
    <source>
        <dbReference type="Proteomes" id="UP001174050"/>
    </source>
</evidence>
<evidence type="ECO:0000256" key="2">
    <source>
        <dbReference type="ARBA" id="ARBA00022573"/>
    </source>
</evidence>
<dbReference type="InterPro" id="IPR035996">
    <property type="entry name" value="4pyrrol_Methylase_sf"/>
</dbReference>
<evidence type="ECO:0000256" key="4">
    <source>
        <dbReference type="ARBA" id="ARBA00022679"/>
    </source>
</evidence>
<dbReference type="NCBIfam" id="TIGR02467">
    <property type="entry name" value="CbiE"/>
    <property type="match status" value="1"/>
</dbReference>
<accession>A0ABT7ZE75</accession>
<protein>
    <submittedName>
        <fullName evidence="7">Precorrin-6y C5,15-methyltransferase (Decarboxylating) subunit CbiE</fullName>
    </submittedName>
</protein>
<organism evidence="7 8">
    <name type="scientific">Streptomyces ficellus</name>
    <dbReference type="NCBI Taxonomy" id="1977088"/>
    <lineage>
        <taxon>Bacteria</taxon>
        <taxon>Bacillati</taxon>
        <taxon>Actinomycetota</taxon>
        <taxon>Actinomycetes</taxon>
        <taxon>Kitasatosporales</taxon>
        <taxon>Streptomycetaceae</taxon>
        <taxon>Streptomyces</taxon>
    </lineage>
</organism>
<dbReference type="Gene3D" id="3.40.1010.10">
    <property type="entry name" value="Cobalt-precorrin-4 Transmethylase, Domain 1"/>
    <property type="match status" value="1"/>
</dbReference>
<dbReference type="InterPro" id="IPR000878">
    <property type="entry name" value="4pyrrol_Mease"/>
</dbReference>
<dbReference type="EMBL" id="JAUEPL010000059">
    <property type="protein sequence ID" value="MDN3297721.1"/>
    <property type="molecule type" value="Genomic_DNA"/>
</dbReference>
<dbReference type="CDD" id="cd02440">
    <property type="entry name" value="AdoMet_MTases"/>
    <property type="match status" value="1"/>
</dbReference>
<comment type="pathway">
    <text evidence="1">Cofactor biosynthesis; adenosylcobalamin biosynthesis.</text>
</comment>
<dbReference type="PIRSF" id="PIRSF036428">
    <property type="entry name" value="CobL"/>
    <property type="match status" value="1"/>
</dbReference>
<dbReference type="PANTHER" id="PTHR43182">
    <property type="entry name" value="COBALT-PRECORRIN-6B C(15)-METHYLTRANSFERASE (DECARBOXYLATING)"/>
    <property type="match status" value="1"/>
</dbReference>
<gene>
    <name evidence="7" type="primary">cbiE</name>
    <name evidence="7" type="ORF">QWM81_27530</name>
</gene>
<keyword evidence="8" id="KW-1185">Reference proteome</keyword>
<dbReference type="InterPro" id="IPR014008">
    <property type="entry name" value="Cbl_synth_MTase_CbiT"/>
</dbReference>
<dbReference type="Pfam" id="PF00590">
    <property type="entry name" value="TP_methylase"/>
    <property type="match status" value="1"/>
</dbReference>
<keyword evidence="2" id="KW-0169">Cobalamin biosynthesis</keyword>
<dbReference type="InterPro" id="IPR050714">
    <property type="entry name" value="Cobalamin_biosynth_MTase"/>
</dbReference>